<dbReference type="AlphaFoldDB" id="A0A7C8MES9"/>
<keyword evidence="2" id="KW-1185">Reference proteome</keyword>
<gene>
    <name evidence="1" type="ORF">BDV95DRAFT_257413</name>
</gene>
<dbReference type="Proteomes" id="UP000481861">
    <property type="component" value="Unassembled WGS sequence"/>
</dbReference>
<evidence type="ECO:0000313" key="2">
    <source>
        <dbReference type="Proteomes" id="UP000481861"/>
    </source>
</evidence>
<dbReference type="EMBL" id="JAADJZ010000034">
    <property type="protein sequence ID" value="KAF2865345.1"/>
    <property type="molecule type" value="Genomic_DNA"/>
</dbReference>
<organism evidence="1 2">
    <name type="scientific">Massariosphaeria phaeospora</name>
    <dbReference type="NCBI Taxonomy" id="100035"/>
    <lineage>
        <taxon>Eukaryota</taxon>
        <taxon>Fungi</taxon>
        <taxon>Dikarya</taxon>
        <taxon>Ascomycota</taxon>
        <taxon>Pezizomycotina</taxon>
        <taxon>Dothideomycetes</taxon>
        <taxon>Pleosporomycetidae</taxon>
        <taxon>Pleosporales</taxon>
        <taxon>Pleosporales incertae sedis</taxon>
        <taxon>Massariosphaeria</taxon>
    </lineage>
</organism>
<dbReference type="OrthoDB" id="3798478at2759"/>
<evidence type="ECO:0000313" key="1">
    <source>
        <dbReference type="EMBL" id="KAF2865345.1"/>
    </source>
</evidence>
<name>A0A7C8MES9_9PLEO</name>
<protein>
    <submittedName>
        <fullName evidence="1">Uncharacterized protein</fullName>
    </submittedName>
</protein>
<reference evidence="1 2" key="1">
    <citation type="submission" date="2020-01" db="EMBL/GenBank/DDBJ databases">
        <authorList>
            <consortium name="DOE Joint Genome Institute"/>
            <person name="Haridas S."/>
            <person name="Albert R."/>
            <person name="Binder M."/>
            <person name="Bloem J."/>
            <person name="Labutti K."/>
            <person name="Salamov A."/>
            <person name="Andreopoulos B."/>
            <person name="Baker S.E."/>
            <person name="Barry K."/>
            <person name="Bills G."/>
            <person name="Bluhm B.H."/>
            <person name="Cannon C."/>
            <person name="Castanera R."/>
            <person name="Culley D.E."/>
            <person name="Daum C."/>
            <person name="Ezra D."/>
            <person name="Gonzalez J.B."/>
            <person name="Henrissat B."/>
            <person name="Kuo A."/>
            <person name="Liang C."/>
            <person name="Lipzen A."/>
            <person name="Lutzoni F."/>
            <person name="Magnuson J."/>
            <person name="Mondo S."/>
            <person name="Nolan M."/>
            <person name="Ohm R."/>
            <person name="Pangilinan J."/>
            <person name="Park H.-J.H."/>
            <person name="Ramirez L."/>
            <person name="Alfaro M."/>
            <person name="Sun H."/>
            <person name="Tritt A."/>
            <person name="Yoshinaga Y."/>
            <person name="Zwiers L.-H.L."/>
            <person name="Turgeon B.G."/>
            <person name="Goodwin S.B."/>
            <person name="Spatafora J.W."/>
            <person name="Crous P.W."/>
            <person name="Grigoriev I.V."/>
        </authorList>
    </citation>
    <scope>NUCLEOTIDE SEQUENCE [LARGE SCALE GENOMIC DNA]</scope>
    <source>
        <strain evidence="1 2">CBS 611.86</strain>
    </source>
</reference>
<proteinExistence type="predicted"/>
<accession>A0A7C8MES9</accession>
<comment type="caution">
    <text evidence="1">The sequence shown here is derived from an EMBL/GenBank/DDBJ whole genome shotgun (WGS) entry which is preliminary data.</text>
</comment>
<sequence>MSSIDGTYSPFDDYPGYSGMAPCMRTCDHSFGYNGCDRAPCWCNKGNLDLRVGSITRCASSECTFANMNTATDVSVLSGIQVMYCADRGQSPAGMTMPSTVDAMPTGSSDPFATDTFLVTGTASRTRPTSGPAATGTYTRQPLRAIVFSYSCSSSSGSTPIDITRTCNIIVN</sequence>